<sequence length="242" mass="27370">MIPVYLNAQLPRTEIHGKIVDNAVETEGIYILNKTSNAATITNRQGEFNIPIKLNDTLVFSALQFEIKFVHINKTIIDSGHLEIALTEKVNVLEPVFVTPYNLSGDLSKDIQNTPVKTPINAVSLGLPNATVKRPEYSQRMLMSASAGPLSLLINTLNGKIKKIKKLIRLQKEEKKIQATKDRFEIELFVEGLKIPEDYIDRFMYFCAADPSFKDFQDQNTLSILEYINAKSIDFRKLNGLK</sequence>
<accession>A0ABT6FLX3</accession>
<comment type="caution">
    <text evidence="2">The sequence shown here is derived from an EMBL/GenBank/DDBJ whole genome shotgun (WGS) entry which is preliminary data.</text>
</comment>
<dbReference type="RefSeq" id="WP_277898038.1">
    <property type="nucleotide sequence ID" value="NZ_JAPMUA010000001.1"/>
</dbReference>
<keyword evidence="1" id="KW-0175">Coiled coil</keyword>
<organism evidence="2 3">
    <name type="scientific">Galbibacter pacificus</name>
    <dbReference type="NCBI Taxonomy" id="2996052"/>
    <lineage>
        <taxon>Bacteria</taxon>
        <taxon>Pseudomonadati</taxon>
        <taxon>Bacteroidota</taxon>
        <taxon>Flavobacteriia</taxon>
        <taxon>Flavobacteriales</taxon>
        <taxon>Flavobacteriaceae</taxon>
        <taxon>Galbibacter</taxon>
    </lineage>
</organism>
<gene>
    <name evidence="2" type="ORF">OSR52_00170</name>
</gene>
<evidence type="ECO:0008006" key="4">
    <source>
        <dbReference type="Google" id="ProtNLM"/>
    </source>
</evidence>
<protein>
    <recommendedName>
        <fullName evidence="4">Carboxypeptidase-like regulatory domain-containing protein</fullName>
    </recommendedName>
</protein>
<proteinExistence type="predicted"/>
<dbReference type="EMBL" id="JAPMUA010000001">
    <property type="protein sequence ID" value="MDG3584263.1"/>
    <property type="molecule type" value="Genomic_DNA"/>
</dbReference>
<feature type="coiled-coil region" evidence="1">
    <location>
        <begin position="154"/>
        <end position="187"/>
    </location>
</feature>
<evidence type="ECO:0000313" key="3">
    <source>
        <dbReference type="Proteomes" id="UP001153642"/>
    </source>
</evidence>
<keyword evidence="3" id="KW-1185">Reference proteome</keyword>
<dbReference type="SUPFAM" id="SSF49464">
    <property type="entry name" value="Carboxypeptidase regulatory domain-like"/>
    <property type="match status" value="1"/>
</dbReference>
<evidence type="ECO:0000313" key="2">
    <source>
        <dbReference type="EMBL" id="MDG3584263.1"/>
    </source>
</evidence>
<reference evidence="2" key="1">
    <citation type="submission" date="2022-11" db="EMBL/GenBank/DDBJ databases">
        <title>High-quality draft genome sequence of Galbibacter sp. strain CMA-7.</title>
        <authorList>
            <person name="Wei L."/>
            <person name="Dong C."/>
            <person name="Shao Z."/>
        </authorList>
    </citation>
    <scope>NUCLEOTIDE SEQUENCE</scope>
    <source>
        <strain evidence="2">CMA-7</strain>
    </source>
</reference>
<dbReference type="Proteomes" id="UP001153642">
    <property type="component" value="Unassembled WGS sequence"/>
</dbReference>
<name>A0ABT6FLX3_9FLAO</name>
<evidence type="ECO:0000256" key="1">
    <source>
        <dbReference type="SAM" id="Coils"/>
    </source>
</evidence>
<dbReference type="InterPro" id="IPR008969">
    <property type="entry name" value="CarboxyPept-like_regulatory"/>
</dbReference>